<sequence length="1436" mass="155592">MPRHSTSLHHSAIMTVMAVALLSMASTARGHGADSATPLLCDNDATLYTTGPDGTALGILLYEGVVPCASNETIFITIAKDPSPPNAVVALSEWSFLVSINSRAPATFTLYAMCGNTVKCQSTLTYALSQTMASSSSSDVLPLSSLSSSSADSVLPNTTYPLCSHASKARSYSVGEVYHDNFPMDIQDGSCVYTTRITGESTVGTVVVATSGLSYTFSSSKTAAVGYHILLGYIVRCNGITVCADTVDVVLEPASVTTAPPTSTPAPTPAPPETLPWCSHRTYANTYRIGEVYFGDLLLDVKDTECRYTATIEDPSVGTAVVAEPSDPLGYVYSTSDDTVPQNTSIPYTIACNGVSICHGLVVIHLTYDPPACPNTVVTYLLEPGGSVTGTMSSGTVCSSGATPSPSILSPVPGFFLDASGDFVFYATDDEAEVVAMVLMKCNEEVLCQIKVMFLVAYPTTAPPTTSTTTTAAPIVMCPKLFRYEVPTGQSISDTIDPVTTSSCNFTTYLLVNSSSDISGSLLLNLLGEFYYKAPKSQAVDYAAVDVYCAKAFVCRTQLVFVAYTPLPTTSTTMPPLPPCANVYYYQTSPGVAINASLNNMPGQDMCAHGRYFTLNTSPQAGSVNVSLIGDFVYLPPKYEGQFSFMFTMHCMNQQYCTGTAYLLVSNEWTLRPAPTDSPVKPDSNASITNEQITCHGTCNASAWKTYPNRKVWDITPGAGYARKDGRTVNDMKVTWRNKSLVVLVYSLIGNLGVRFPTFEPITTSQRAYMEPKDFAGSVAPGSPGFEMSCLANQGRTGMGEDVWKWFSLTLDSGTGGVGAYYNSGQSWYQKFGGKHVNCDIFTDPCRYAPLLTPANYTNTSLVRWTVDVDDCDATWTGVFAQSSMGKMVKYDGSPVWSFVGKLQLQGTLYSEAVQARSWLEPGQFDALYSSHNILINLHQFVAVRKTGMQDPLISVDAEFFTYLDDETQDQAFGINMLVYPFVDSYMTTSYARDRHVKGFKWILQDWISPSDEHCPTCTGSKMKCVAPLQGVDVSYTGPSFPEGDCADGEGRVHLFKGPATMPSDCPDSKMHVFNQTGFSPTRNCNTAYQNVTLRGIVPGSSGLNETLSRAFHYEGTVQLVLLMDDHSYKRLDLHLSMYVSRLSKDSPRMRGGLSTCRSGSYWPVLDPLGSSLASSPFPLSVAAVTPLCIDDLSSSYGPNDWALFAVNMPGVKPSEVTVRSVYVQHNNSRIYLIYKDPRSGAASIPNSDADGDWWQYKYPFLAFRDLEAHVKNNSITYSTLMESSAAAADVVYAFTFIPGALGVDTDIEVVVEALIQPSAAAESTTEFRRVLHIDPLLTQLSRQGPPPPYSSSKREQNRTNFYAMGATAGVAVALVVTVIFFMLADNSRPLPKWVPRGKLIKETVLSVLPAGLRGKKKPKRTVHKDMYDAMSSGAY</sequence>
<protein>
    <submittedName>
        <fullName evidence="3">Hypothetical_protein_conserved</fullName>
    </submittedName>
</protein>
<feature type="chain" id="PRO_5027097441" evidence="2">
    <location>
        <begin position="31"/>
        <end position="1436"/>
    </location>
</feature>
<keyword evidence="1" id="KW-0472">Membrane</keyword>
<gene>
    <name evidence="3" type="ORF">LDHU3_29.3400</name>
</gene>
<evidence type="ECO:0000313" key="4">
    <source>
        <dbReference type="Proteomes" id="UP000601710"/>
    </source>
</evidence>
<organism evidence="3 4">
    <name type="scientific">Leishmania donovani</name>
    <dbReference type="NCBI Taxonomy" id="5661"/>
    <lineage>
        <taxon>Eukaryota</taxon>
        <taxon>Discoba</taxon>
        <taxon>Euglenozoa</taxon>
        <taxon>Kinetoplastea</taxon>
        <taxon>Metakinetoplastina</taxon>
        <taxon>Trypanosomatida</taxon>
        <taxon>Trypanosomatidae</taxon>
        <taxon>Leishmaniinae</taxon>
        <taxon>Leishmania</taxon>
    </lineage>
</organism>
<evidence type="ECO:0000256" key="1">
    <source>
        <dbReference type="SAM" id="Phobius"/>
    </source>
</evidence>
<accession>A0A6J8FKX3</accession>
<keyword evidence="2" id="KW-0732">Signal</keyword>
<keyword evidence="1" id="KW-1133">Transmembrane helix</keyword>
<keyword evidence="1" id="KW-0812">Transmembrane</keyword>
<evidence type="ECO:0000313" key="3">
    <source>
        <dbReference type="EMBL" id="CAC5431947.1"/>
    </source>
</evidence>
<dbReference type="VEuPathDB" id="TriTrypDB:LDHU3_29.3400"/>
<name>A0A6J8FKX3_LEIDO</name>
<dbReference type="Proteomes" id="UP000601710">
    <property type="component" value="Chromosome 29"/>
</dbReference>
<reference evidence="3" key="1">
    <citation type="submission" date="2020-06" db="EMBL/GenBank/DDBJ databases">
        <authorList>
            <person name="Camacho E."/>
            <person name="Gonzalez-de la Fuente S."/>
            <person name="Rastrojo A."/>
            <person name="Peiro-Pastor R."/>
            <person name="Solana JC."/>
            <person name="Tabera L."/>
            <person name="Gamarro F."/>
            <person name="Carrasco-Ramiro F."/>
            <person name="Requena JM."/>
            <person name="Aguado B."/>
        </authorList>
    </citation>
    <scope>NUCLEOTIDE SEQUENCE</scope>
</reference>
<dbReference type="VEuPathDB" id="TriTrypDB:LdCL_290029100"/>
<feature type="signal peptide" evidence="2">
    <location>
        <begin position="1"/>
        <end position="30"/>
    </location>
</feature>
<proteinExistence type="predicted"/>
<dbReference type="EMBL" id="LR812649">
    <property type="protein sequence ID" value="CAC5431947.1"/>
    <property type="molecule type" value="Genomic_DNA"/>
</dbReference>
<dbReference type="VEuPathDB" id="TriTrypDB:LdBPK_292300.1"/>
<evidence type="ECO:0000256" key="2">
    <source>
        <dbReference type="SAM" id="SignalP"/>
    </source>
</evidence>
<feature type="transmembrane region" description="Helical" evidence="1">
    <location>
        <begin position="1362"/>
        <end position="1384"/>
    </location>
</feature>